<dbReference type="InterPro" id="IPR006140">
    <property type="entry name" value="D-isomer_DH_NAD-bd"/>
</dbReference>
<name>A0A6A6XRQ4_9PLEO</name>
<keyword evidence="1" id="KW-0560">Oxidoreductase</keyword>
<dbReference type="InterPro" id="IPR029752">
    <property type="entry name" value="D-isomer_DH_CS1"/>
</dbReference>
<dbReference type="InterPro" id="IPR036291">
    <property type="entry name" value="NAD(P)-bd_dom_sf"/>
</dbReference>
<proteinExistence type="predicted"/>
<dbReference type="GO" id="GO:0051287">
    <property type="term" value="F:NAD binding"/>
    <property type="evidence" value="ECO:0007669"/>
    <property type="project" value="InterPro"/>
</dbReference>
<gene>
    <name evidence="4" type="ORF">K505DRAFT_321373</name>
</gene>
<feature type="domain" description="D-isomer specific 2-hydroxyacid dehydrogenase NAD-binding" evidence="3">
    <location>
        <begin position="140"/>
        <end position="207"/>
    </location>
</feature>
<dbReference type="Pfam" id="PF02826">
    <property type="entry name" value="2-Hacid_dh_C"/>
    <property type="match status" value="2"/>
</dbReference>
<accession>A0A6A6XRQ4</accession>
<dbReference type="GO" id="GO:0016491">
    <property type="term" value="F:oxidoreductase activity"/>
    <property type="evidence" value="ECO:0007669"/>
    <property type="project" value="UniProtKB-KW"/>
</dbReference>
<evidence type="ECO:0000256" key="1">
    <source>
        <dbReference type="ARBA" id="ARBA00023002"/>
    </source>
</evidence>
<reference evidence="4" key="1">
    <citation type="journal article" date="2020" name="Stud. Mycol.">
        <title>101 Dothideomycetes genomes: a test case for predicting lifestyles and emergence of pathogens.</title>
        <authorList>
            <person name="Haridas S."/>
            <person name="Albert R."/>
            <person name="Binder M."/>
            <person name="Bloem J."/>
            <person name="Labutti K."/>
            <person name="Salamov A."/>
            <person name="Andreopoulos B."/>
            <person name="Baker S."/>
            <person name="Barry K."/>
            <person name="Bills G."/>
            <person name="Bluhm B."/>
            <person name="Cannon C."/>
            <person name="Castanera R."/>
            <person name="Culley D."/>
            <person name="Daum C."/>
            <person name="Ezra D."/>
            <person name="Gonzalez J."/>
            <person name="Henrissat B."/>
            <person name="Kuo A."/>
            <person name="Liang C."/>
            <person name="Lipzen A."/>
            <person name="Lutzoni F."/>
            <person name="Magnuson J."/>
            <person name="Mondo S."/>
            <person name="Nolan M."/>
            <person name="Ohm R."/>
            <person name="Pangilinan J."/>
            <person name="Park H.-J."/>
            <person name="Ramirez L."/>
            <person name="Alfaro M."/>
            <person name="Sun H."/>
            <person name="Tritt A."/>
            <person name="Yoshinaga Y."/>
            <person name="Zwiers L.-H."/>
            <person name="Turgeon B."/>
            <person name="Goodwin S."/>
            <person name="Spatafora J."/>
            <person name="Crous P."/>
            <person name="Grigoriev I."/>
        </authorList>
    </citation>
    <scope>NUCLEOTIDE SEQUENCE</scope>
    <source>
        <strain evidence="4">CBS 109.77</strain>
    </source>
</reference>
<feature type="domain" description="D-isomer specific 2-hydroxyacid dehydrogenase NAD-binding" evidence="3">
    <location>
        <begin position="234"/>
        <end position="337"/>
    </location>
</feature>
<protein>
    <recommendedName>
        <fullName evidence="3">D-isomer specific 2-hydroxyacid dehydrogenase NAD-binding domain-containing protein</fullName>
    </recommendedName>
</protein>
<keyword evidence="5" id="KW-1185">Reference proteome</keyword>
<evidence type="ECO:0000313" key="5">
    <source>
        <dbReference type="Proteomes" id="UP000799757"/>
    </source>
</evidence>
<dbReference type="Proteomes" id="UP000799757">
    <property type="component" value="Unassembled WGS sequence"/>
</dbReference>
<dbReference type="Gene3D" id="3.40.50.720">
    <property type="entry name" value="NAD(P)-binding Rossmann-like Domain"/>
    <property type="match status" value="2"/>
</dbReference>
<dbReference type="OrthoDB" id="298012at2759"/>
<dbReference type="SUPFAM" id="SSF51735">
    <property type="entry name" value="NAD(P)-binding Rossmann-fold domains"/>
    <property type="match status" value="1"/>
</dbReference>
<evidence type="ECO:0000259" key="3">
    <source>
        <dbReference type="Pfam" id="PF02826"/>
    </source>
</evidence>
<keyword evidence="2" id="KW-0520">NAD</keyword>
<evidence type="ECO:0000313" key="4">
    <source>
        <dbReference type="EMBL" id="KAF2799122.1"/>
    </source>
</evidence>
<dbReference type="AlphaFoldDB" id="A0A6A6XRQ4"/>
<dbReference type="EMBL" id="MU001770">
    <property type="protein sequence ID" value="KAF2799122.1"/>
    <property type="molecule type" value="Genomic_DNA"/>
</dbReference>
<evidence type="ECO:0000256" key="2">
    <source>
        <dbReference type="ARBA" id="ARBA00023027"/>
    </source>
</evidence>
<dbReference type="PANTHER" id="PTHR43333">
    <property type="entry name" value="2-HACID_DH_C DOMAIN-CONTAINING PROTEIN"/>
    <property type="match status" value="1"/>
</dbReference>
<sequence length="374" mass="41080">MGGGPEAPLRDGERARDLLLAVLPWPEKAAEKSIAGIKEEFPNLEVHYIPEQYSERKEERGKVAVPEELQKRANIIATLAWLPATASNIPNARFIQCFSAGTNHLAQHPVYKDSDIPFTTASGVHGPQIAEWVIMTDLIHSHNYITLYEAQKKKEWVQSKGMQVQDRVGRRVGILGYGSIGRQVARVAKAMGMDVIAYTASPRPTPESKRDNGFIVPGTGDPDGSLPSAWYSGLDKESLHNFLKQEIDLLVLAVPLTKDTTHFLSTAEFALLHASNPSGTYISNISRGGVIDQTALIHALETKQISGAALDVTDPEPLPADNPLWDAPNVLITPHVSGSTTVYAERAFLVLRENLRRERDGGKLVNVVDRERGY</sequence>
<dbReference type="SUPFAM" id="SSF52283">
    <property type="entry name" value="Formate/glycerate dehydrogenase catalytic domain-like"/>
    <property type="match status" value="1"/>
</dbReference>
<dbReference type="PROSITE" id="PS00065">
    <property type="entry name" value="D_2_HYDROXYACID_DH_1"/>
    <property type="match status" value="1"/>
</dbReference>
<dbReference type="PANTHER" id="PTHR43333:SF1">
    <property type="entry name" value="D-ISOMER SPECIFIC 2-HYDROXYACID DEHYDROGENASE NAD-BINDING DOMAIN-CONTAINING PROTEIN"/>
    <property type="match status" value="1"/>
</dbReference>
<organism evidence="4 5">
    <name type="scientific">Melanomma pulvis-pyrius CBS 109.77</name>
    <dbReference type="NCBI Taxonomy" id="1314802"/>
    <lineage>
        <taxon>Eukaryota</taxon>
        <taxon>Fungi</taxon>
        <taxon>Dikarya</taxon>
        <taxon>Ascomycota</taxon>
        <taxon>Pezizomycotina</taxon>
        <taxon>Dothideomycetes</taxon>
        <taxon>Pleosporomycetidae</taxon>
        <taxon>Pleosporales</taxon>
        <taxon>Melanommataceae</taxon>
        <taxon>Melanomma</taxon>
    </lineage>
</organism>
<dbReference type="CDD" id="cd12163">
    <property type="entry name" value="2-Hacid_dh_5"/>
    <property type="match status" value="1"/>
</dbReference>